<dbReference type="InterPro" id="IPR051083">
    <property type="entry name" value="GrpII_Intron_Splice-Mob/Def"/>
</dbReference>
<protein>
    <submittedName>
        <fullName evidence="4">Group II intron reverse transcriptase/maturase</fullName>
        <ecNumber evidence="4">2.7.7.49</ecNumber>
    </submittedName>
</protein>
<dbReference type="EC" id="2.7.7.49" evidence="4"/>
<dbReference type="CDD" id="cd01651">
    <property type="entry name" value="RT_G2_intron"/>
    <property type="match status" value="1"/>
</dbReference>
<evidence type="ECO:0000259" key="3">
    <source>
        <dbReference type="PROSITE" id="PS50878"/>
    </source>
</evidence>
<dbReference type="PROSITE" id="PS50878">
    <property type="entry name" value="RT_POL"/>
    <property type="match status" value="1"/>
</dbReference>
<name>A0ABT8A1T5_9PROT</name>
<dbReference type="InterPro" id="IPR000477">
    <property type="entry name" value="RT_dom"/>
</dbReference>
<dbReference type="Proteomes" id="UP001529369">
    <property type="component" value="Unassembled WGS sequence"/>
</dbReference>
<evidence type="ECO:0000256" key="2">
    <source>
        <dbReference type="SAM" id="MobiDB-lite"/>
    </source>
</evidence>
<sequence length="510" mass="58324">MNGPGKSDPPIVPGKRPNRPGRGPGAEAVEGRGGAEGTAGRQSTVRTPSRDAVSQALARVREAAKRNKRERFTALMHHITPDLLAWAFHQLKPQAAPGIDGVTWEEYAVSLDANIDDLHRRVMRGGYRAKPSRRRYIPKPDGRQRPLGIAALEDKVVQRAVVEVLNAIYETDFLGFSYGFRPGRSQHDALDALAYGINLREVNWVLDADIRSFFDCVSHEWVMRFLEHRIGDRRVLRLVAKWLKAGVMEAGAWTEGTEGTPQGAVISPLLANIYLHYVYDLWVEQWRKRRATGPVLVIRYADDTIVGFQRHADADRFLRDLRERLATFGLALHPDKTRLIEFGRFAVRRRSVKGLGKPETFDFLGFTHICGERRDGRFILLRQTIAKQMRAKLVEIKETLYRMRHLPVPEQGRWLGQVARGYLAYHAVPTNSRAITSFLYHITWHWRRALQRRSQKGWVTWARVRRIAARWLPSARINHPWPQQRFIVHHPRWEPSALAAHARICPGGAA</sequence>
<evidence type="ECO:0000313" key="5">
    <source>
        <dbReference type="Proteomes" id="UP001529369"/>
    </source>
</evidence>
<dbReference type="InterPro" id="IPR030931">
    <property type="entry name" value="Group_II_RT_mat"/>
</dbReference>
<evidence type="ECO:0000313" key="4">
    <source>
        <dbReference type="EMBL" id="MDN3563694.1"/>
    </source>
</evidence>
<comment type="similarity">
    <text evidence="1">Belongs to the bacterial reverse transcriptase family.</text>
</comment>
<dbReference type="Pfam" id="PF00078">
    <property type="entry name" value="RVT_1"/>
    <property type="match status" value="1"/>
</dbReference>
<keyword evidence="4" id="KW-0548">Nucleotidyltransferase</keyword>
<dbReference type="EMBL" id="JAUFPN010000038">
    <property type="protein sequence ID" value="MDN3563694.1"/>
    <property type="molecule type" value="Genomic_DNA"/>
</dbReference>
<gene>
    <name evidence="4" type="primary">ltrA</name>
    <name evidence="4" type="ORF">QWZ14_04805</name>
</gene>
<dbReference type="SUPFAM" id="SSF56672">
    <property type="entry name" value="DNA/RNA polymerases"/>
    <property type="match status" value="1"/>
</dbReference>
<comment type="caution">
    <text evidence="4">The sequence shown here is derived from an EMBL/GenBank/DDBJ whole genome shotgun (WGS) entry which is preliminary data.</text>
</comment>
<dbReference type="NCBIfam" id="TIGR04416">
    <property type="entry name" value="group_II_RT_mat"/>
    <property type="match status" value="1"/>
</dbReference>
<reference evidence="5" key="1">
    <citation type="journal article" date="2019" name="Int. J. Syst. Evol. Microbiol.">
        <title>The Global Catalogue of Microorganisms (GCM) 10K type strain sequencing project: providing services to taxonomists for standard genome sequencing and annotation.</title>
        <authorList>
            <consortium name="The Broad Institute Genomics Platform"/>
            <consortium name="The Broad Institute Genome Sequencing Center for Infectious Disease"/>
            <person name="Wu L."/>
            <person name="Ma J."/>
        </authorList>
    </citation>
    <scope>NUCLEOTIDE SEQUENCE [LARGE SCALE GENOMIC DNA]</scope>
    <source>
        <strain evidence="5">CECT 7131</strain>
    </source>
</reference>
<dbReference type="GO" id="GO:0003964">
    <property type="term" value="F:RNA-directed DNA polymerase activity"/>
    <property type="evidence" value="ECO:0007669"/>
    <property type="project" value="UniProtKB-KW"/>
</dbReference>
<accession>A0ABT8A1T5</accession>
<evidence type="ECO:0000256" key="1">
    <source>
        <dbReference type="ARBA" id="ARBA00034120"/>
    </source>
</evidence>
<keyword evidence="5" id="KW-1185">Reference proteome</keyword>
<feature type="region of interest" description="Disordered" evidence="2">
    <location>
        <begin position="1"/>
        <end position="53"/>
    </location>
</feature>
<proteinExistence type="inferred from homology"/>
<dbReference type="InterPro" id="IPR043502">
    <property type="entry name" value="DNA/RNA_pol_sf"/>
</dbReference>
<dbReference type="PANTHER" id="PTHR34047:SF8">
    <property type="entry name" value="PROTEIN YKFC"/>
    <property type="match status" value="1"/>
</dbReference>
<keyword evidence="4" id="KW-0695">RNA-directed DNA polymerase</keyword>
<dbReference type="PANTHER" id="PTHR34047">
    <property type="entry name" value="NUCLEAR INTRON MATURASE 1, MITOCHONDRIAL-RELATED"/>
    <property type="match status" value="1"/>
</dbReference>
<feature type="domain" description="Reverse transcriptase" evidence="3">
    <location>
        <begin position="118"/>
        <end position="368"/>
    </location>
</feature>
<organism evidence="4 5">
    <name type="scientific">Paeniroseomonas aquatica</name>
    <dbReference type="NCBI Taxonomy" id="373043"/>
    <lineage>
        <taxon>Bacteria</taxon>
        <taxon>Pseudomonadati</taxon>
        <taxon>Pseudomonadota</taxon>
        <taxon>Alphaproteobacteria</taxon>
        <taxon>Acetobacterales</taxon>
        <taxon>Acetobacteraceae</taxon>
        <taxon>Paeniroseomonas</taxon>
    </lineage>
</organism>
<keyword evidence="4" id="KW-0808">Transferase</keyword>